<dbReference type="EMBL" id="PDUG01000006">
    <property type="protein sequence ID" value="PIC19813.1"/>
    <property type="molecule type" value="Genomic_DNA"/>
</dbReference>
<evidence type="ECO:0000313" key="2">
    <source>
        <dbReference type="Proteomes" id="UP000230233"/>
    </source>
</evidence>
<proteinExistence type="predicted"/>
<gene>
    <name evidence="1" type="primary">Cnig_chr_X.g25215</name>
    <name evidence="1" type="ORF">B9Z55_025215</name>
</gene>
<keyword evidence="2" id="KW-1185">Reference proteome</keyword>
<evidence type="ECO:0000313" key="1">
    <source>
        <dbReference type="EMBL" id="PIC19813.1"/>
    </source>
</evidence>
<sequence>MAFSYTPYHLFFNLPPRRCKLTTFSFCLFAREEIRHFFSLVPGCVFLARSENHLYLAMITTGNIILHLGRFSCVFCGTVTQVSLSFTIMNTCVIKT</sequence>
<dbReference type="Proteomes" id="UP000230233">
    <property type="component" value="Chromosome X"/>
</dbReference>
<accession>A0A2G5SY03</accession>
<protein>
    <submittedName>
        <fullName evidence="1">Uncharacterized protein</fullName>
    </submittedName>
</protein>
<comment type="caution">
    <text evidence="1">The sequence shown here is derived from an EMBL/GenBank/DDBJ whole genome shotgun (WGS) entry which is preliminary data.</text>
</comment>
<dbReference type="AlphaFoldDB" id="A0A2G5SY03"/>
<reference evidence="2" key="1">
    <citation type="submission" date="2017-10" db="EMBL/GenBank/DDBJ databases">
        <title>Rapid genome shrinkage in a self-fertile nematode reveals novel sperm competition proteins.</title>
        <authorList>
            <person name="Yin D."/>
            <person name="Schwarz E.M."/>
            <person name="Thomas C.G."/>
            <person name="Felde R.L."/>
            <person name="Korf I.F."/>
            <person name="Cutter A.D."/>
            <person name="Schartner C.M."/>
            <person name="Ralston E.J."/>
            <person name="Meyer B.J."/>
            <person name="Haag E.S."/>
        </authorList>
    </citation>
    <scope>NUCLEOTIDE SEQUENCE [LARGE SCALE GENOMIC DNA]</scope>
    <source>
        <strain evidence="2">JU1422</strain>
    </source>
</reference>
<organism evidence="1 2">
    <name type="scientific">Caenorhabditis nigoni</name>
    <dbReference type="NCBI Taxonomy" id="1611254"/>
    <lineage>
        <taxon>Eukaryota</taxon>
        <taxon>Metazoa</taxon>
        <taxon>Ecdysozoa</taxon>
        <taxon>Nematoda</taxon>
        <taxon>Chromadorea</taxon>
        <taxon>Rhabditida</taxon>
        <taxon>Rhabditina</taxon>
        <taxon>Rhabditomorpha</taxon>
        <taxon>Rhabditoidea</taxon>
        <taxon>Rhabditidae</taxon>
        <taxon>Peloderinae</taxon>
        <taxon>Caenorhabditis</taxon>
    </lineage>
</organism>
<name>A0A2G5SY03_9PELO</name>